<dbReference type="Gramene" id="AUR62023697-RA">
    <property type="protein sequence ID" value="AUR62023697-RA:cds"/>
    <property type="gene ID" value="AUR62023697"/>
</dbReference>
<dbReference type="InterPro" id="IPR046372">
    <property type="entry name" value="PARG_cat_C"/>
</dbReference>
<organism evidence="2 3">
    <name type="scientific">Chenopodium quinoa</name>
    <name type="common">Quinoa</name>
    <dbReference type="NCBI Taxonomy" id="63459"/>
    <lineage>
        <taxon>Eukaryota</taxon>
        <taxon>Viridiplantae</taxon>
        <taxon>Streptophyta</taxon>
        <taxon>Embryophyta</taxon>
        <taxon>Tracheophyta</taxon>
        <taxon>Spermatophyta</taxon>
        <taxon>Magnoliopsida</taxon>
        <taxon>eudicotyledons</taxon>
        <taxon>Gunneridae</taxon>
        <taxon>Pentapetalae</taxon>
        <taxon>Caryophyllales</taxon>
        <taxon>Chenopodiaceae</taxon>
        <taxon>Chenopodioideae</taxon>
        <taxon>Atripliceae</taxon>
        <taxon>Chenopodium</taxon>
    </lineage>
</organism>
<dbReference type="GO" id="GO:0004649">
    <property type="term" value="F:poly(ADP-ribose) glycohydrolase activity"/>
    <property type="evidence" value="ECO:0007669"/>
    <property type="project" value="InterPro"/>
</dbReference>
<evidence type="ECO:0000313" key="2">
    <source>
        <dbReference type="EnsemblPlants" id="AUR62023697-RA:cds"/>
    </source>
</evidence>
<dbReference type="GO" id="GO:0005975">
    <property type="term" value="P:carbohydrate metabolic process"/>
    <property type="evidence" value="ECO:0007669"/>
    <property type="project" value="InterPro"/>
</dbReference>
<protein>
    <recommendedName>
        <fullName evidence="1">PARG catalytic Macro domain-containing protein</fullName>
    </recommendedName>
</protein>
<accession>A0A803M5H4</accession>
<dbReference type="GO" id="GO:0005737">
    <property type="term" value="C:cytoplasm"/>
    <property type="evidence" value="ECO:0007669"/>
    <property type="project" value="TreeGrafter"/>
</dbReference>
<reference evidence="2" key="2">
    <citation type="submission" date="2021-03" db="UniProtKB">
        <authorList>
            <consortium name="EnsemblPlants"/>
        </authorList>
    </citation>
    <scope>IDENTIFICATION</scope>
</reference>
<dbReference type="GO" id="GO:0005634">
    <property type="term" value="C:nucleus"/>
    <property type="evidence" value="ECO:0007669"/>
    <property type="project" value="TreeGrafter"/>
</dbReference>
<reference evidence="2" key="1">
    <citation type="journal article" date="2017" name="Nature">
        <title>The genome of Chenopodium quinoa.</title>
        <authorList>
            <person name="Jarvis D.E."/>
            <person name="Ho Y.S."/>
            <person name="Lightfoot D.J."/>
            <person name="Schmoeckel S.M."/>
            <person name="Li B."/>
            <person name="Borm T.J.A."/>
            <person name="Ohyanagi H."/>
            <person name="Mineta K."/>
            <person name="Michell C.T."/>
            <person name="Saber N."/>
            <person name="Kharbatia N.M."/>
            <person name="Rupper R.R."/>
            <person name="Sharp A.R."/>
            <person name="Dally N."/>
            <person name="Boughton B.A."/>
            <person name="Woo Y.H."/>
            <person name="Gao G."/>
            <person name="Schijlen E.G.W.M."/>
            <person name="Guo X."/>
            <person name="Momin A.A."/>
            <person name="Negrao S."/>
            <person name="Al-Babili S."/>
            <person name="Gehring C."/>
            <person name="Roessner U."/>
            <person name="Jung C."/>
            <person name="Murphy K."/>
            <person name="Arold S.T."/>
            <person name="Gojobori T."/>
            <person name="van der Linden C.G."/>
            <person name="van Loo E.N."/>
            <person name="Jellen E.N."/>
            <person name="Maughan P.J."/>
            <person name="Tester M."/>
        </authorList>
    </citation>
    <scope>NUCLEOTIDE SEQUENCE [LARGE SCALE GENOMIC DNA]</scope>
    <source>
        <strain evidence="2">cv. PI 614886</strain>
    </source>
</reference>
<evidence type="ECO:0000313" key="3">
    <source>
        <dbReference type="Proteomes" id="UP000596660"/>
    </source>
</evidence>
<sequence length="177" mass="19783">MGWCQREVNKAFCGFLDQPKDQQYQIPLQCYDSCEARPANDFMDANISKIQATLIEGSGTSMDTDEAEATQSVDSKLQVHHSDVGIATGNWGCGAFGGDPEVKTVIQWLAASQALRPFILYYTFELDALQNLDQVCNWILSHNWTVGDLWNMLADYSSKRAKGETKLGFFSWLLPSV</sequence>
<dbReference type="GO" id="GO:0006282">
    <property type="term" value="P:regulation of DNA repair"/>
    <property type="evidence" value="ECO:0007669"/>
    <property type="project" value="InterPro"/>
</dbReference>
<feature type="domain" description="PARG catalytic Macro" evidence="1">
    <location>
        <begin position="4"/>
        <end position="130"/>
    </location>
</feature>
<dbReference type="PANTHER" id="PTHR12837">
    <property type="entry name" value="POLY ADP-RIBOSE GLYCOHYDROLASE"/>
    <property type="match status" value="1"/>
</dbReference>
<dbReference type="GO" id="GO:0009225">
    <property type="term" value="P:nucleotide-sugar metabolic process"/>
    <property type="evidence" value="ECO:0007669"/>
    <property type="project" value="TreeGrafter"/>
</dbReference>
<dbReference type="PANTHER" id="PTHR12837:SF0">
    <property type="entry name" value="POLY(ADP-RIBOSE) GLYCOHYDROLASE"/>
    <property type="match status" value="1"/>
</dbReference>
<dbReference type="OMA" id="DFMDANI"/>
<dbReference type="EnsemblPlants" id="AUR62023697-RA">
    <property type="protein sequence ID" value="AUR62023697-RA:cds"/>
    <property type="gene ID" value="AUR62023697"/>
</dbReference>
<dbReference type="Pfam" id="PF05028">
    <property type="entry name" value="PARG_cat_C"/>
    <property type="match status" value="1"/>
</dbReference>
<dbReference type="InterPro" id="IPR007724">
    <property type="entry name" value="Poly_GlycHdrlase"/>
</dbReference>
<evidence type="ECO:0000259" key="1">
    <source>
        <dbReference type="Pfam" id="PF05028"/>
    </source>
</evidence>
<name>A0A803M5H4_CHEQI</name>
<keyword evidence="3" id="KW-1185">Reference proteome</keyword>
<dbReference type="GO" id="GO:1990966">
    <property type="term" value="P:ATP generation from poly-ADP-D-ribose"/>
    <property type="evidence" value="ECO:0007669"/>
    <property type="project" value="TreeGrafter"/>
</dbReference>
<dbReference type="AlphaFoldDB" id="A0A803M5H4"/>
<dbReference type="Proteomes" id="UP000596660">
    <property type="component" value="Unplaced"/>
</dbReference>
<proteinExistence type="predicted"/>